<dbReference type="Gene3D" id="1.20.1740.10">
    <property type="entry name" value="Amino acid/polyamine transporter I"/>
    <property type="match status" value="1"/>
</dbReference>
<dbReference type="GO" id="GO:0005886">
    <property type="term" value="C:plasma membrane"/>
    <property type="evidence" value="ECO:0007669"/>
    <property type="project" value="UniProtKB-SubCell"/>
</dbReference>
<feature type="region of interest" description="Disordered" evidence="9">
    <location>
        <begin position="1"/>
        <end position="41"/>
    </location>
</feature>
<dbReference type="OrthoDB" id="3900342at2759"/>
<gene>
    <name evidence="12" type="ORF">CYFA0S_02e01596g</name>
</gene>
<proteinExistence type="inferred from homology"/>
<feature type="transmembrane region" description="Helical" evidence="10">
    <location>
        <begin position="204"/>
        <end position="222"/>
    </location>
</feature>
<evidence type="ECO:0000256" key="2">
    <source>
        <dbReference type="ARBA" id="ARBA00006983"/>
    </source>
</evidence>
<dbReference type="Pfam" id="PF00324">
    <property type="entry name" value="AA_permease"/>
    <property type="match status" value="1"/>
</dbReference>
<dbReference type="InterPro" id="IPR004841">
    <property type="entry name" value="AA-permease/SLC12A_dom"/>
</dbReference>
<feature type="transmembrane region" description="Helical" evidence="10">
    <location>
        <begin position="277"/>
        <end position="297"/>
    </location>
</feature>
<evidence type="ECO:0000256" key="10">
    <source>
        <dbReference type="SAM" id="Phobius"/>
    </source>
</evidence>
<evidence type="ECO:0000259" key="11">
    <source>
        <dbReference type="Pfam" id="PF00324"/>
    </source>
</evidence>
<feature type="transmembrane region" description="Helical" evidence="10">
    <location>
        <begin position="318"/>
        <end position="339"/>
    </location>
</feature>
<dbReference type="GO" id="GO:0015171">
    <property type="term" value="F:amino acid transmembrane transporter activity"/>
    <property type="evidence" value="ECO:0007669"/>
    <property type="project" value="UniProtKB-ARBA"/>
</dbReference>
<sequence>MSDPTMPTTNNKSIEDLSAEKSGSTNSVNLEPYYSNPNGSTEKKPALVKSFVDSFRRLEPSVDVQAMLTPDLTEAERSAIILENTPLQKSLKGRHLQMIAIGGSVGTGLFVGSGSALATGGAASLPIAYFVVGLLIFCVVHALAELQCNYPINGAFSAHGSRFVDPSWGFAIGWNYVFLWLVVLPLEIIAASMTIQFWNDEINPVAWVSIFYVVIVSINMFGVRGYGEAEYIFALIKVIAIVGFLILGVVLVCGGGPEGGFIGGKYYHEPGPFTNGFKGVCTVWVTAVYSVGGSELIGLAASEAKNPRKTLPSAIKQVFWRIVLFYLGSLTLVSLLVSATDDRLLGSSSVDAKASPFVIAIKNGGIKGLPSVMNCVILVSVMSVGNSAVYGCSRTIASLAAQGLAPSIFNYIDRMGRPIFGILLNMITGLLCFVVASDKQNDVFGWLMAICGLAIAFTWISILICHIRFRLAMKAQGRSLNELSFKSHSGFWGSVAALVVLILFLVAQFWIALFPLGKSPDPTAFFQSYLGAVVVLVLYVGRKIWVRKIWEFLPLNEIPLDAGKAHPDTDLLQQEIAEEKAIMAAKPFWYRTYKFWC</sequence>
<dbReference type="PANTHER" id="PTHR43341">
    <property type="entry name" value="AMINO ACID PERMEASE"/>
    <property type="match status" value="1"/>
</dbReference>
<evidence type="ECO:0000256" key="1">
    <source>
        <dbReference type="ARBA" id="ARBA00004651"/>
    </source>
</evidence>
<reference evidence="12" key="1">
    <citation type="journal article" date="2014" name="Genome Announc.">
        <title>Genome sequence of the yeast Cyberlindnera fabianii (Hansenula fabianii).</title>
        <authorList>
            <person name="Freel K.C."/>
            <person name="Sarilar V."/>
            <person name="Neuveglise C."/>
            <person name="Devillers H."/>
            <person name="Friedrich A."/>
            <person name="Schacherer J."/>
        </authorList>
    </citation>
    <scope>NUCLEOTIDE SEQUENCE</scope>
    <source>
        <strain evidence="12">YJS4271</strain>
    </source>
</reference>
<feature type="compositionally biased region" description="Polar residues" evidence="9">
    <location>
        <begin position="21"/>
        <end position="40"/>
    </location>
</feature>
<dbReference type="EMBL" id="LK052887">
    <property type="protein sequence ID" value="CDR38430.1"/>
    <property type="molecule type" value="Genomic_DNA"/>
</dbReference>
<dbReference type="AlphaFoldDB" id="A0A061ALK6"/>
<accession>A0A061ALK6</accession>
<evidence type="ECO:0000256" key="6">
    <source>
        <dbReference type="ARBA" id="ARBA00022970"/>
    </source>
</evidence>
<evidence type="ECO:0000256" key="7">
    <source>
        <dbReference type="ARBA" id="ARBA00022989"/>
    </source>
</evidence>
<keyword evidence="4" id="KW-1003">Cell membrane</keyword>
<dbReference type="VEuPathDB" id="FungiDB:BON22_4092"/>
<feature type="transmembrane region" description="Helical" evidence="10">
    <location>
        <begin position="490"/>
        <end position="512"/>
    </location>
</feature>
<feature type="transmembrane region" description="Helical" evidence="10">
    <location>
        <begin position="123"/>
        <end position="144"/>
    </location>
</feature>
<feature type="transmembrane region" description="Helical" evidence="10">
    <location>
        <begin position="177"/>
        <end position="198"/>
    </location>
</feature>
<feature type="transmembrane region" description="Helical" evidence="10">
    <location>
        <begin position="524"/>
        <end position="541"/>
    </location>
</feature>
<keyword evidence="7 10" id="KW-1133">Transmembrane helix</keyword>
<dbReference type="FunFam" id="1.20.1740.10:FF:000017">
    <property type="entry name" value="Amino acid permease"/>
    <property type="match status" value="1"/>
</dbReference>
<comment type="subcellular location">
    <subcellularLocation>
        <location evidence="1">Cell membrane</location>
        <topology evidence="1">Multi-pass membrane protein</topology>
    </subcellularLocation>
</comment>
<dbReference type="InterPro" id="IPR050524">
    <property type="entry name" value="APC_YAT"/>
</dbReference>
<feature type="compositionally biased region" description="Polar residues" evidence="9">
    <location>
        <begin position="1"/>
        <end position="12"/>
    </location>
</feature>
<feature type="domain" description="Amino acid permease/ SLC12A" evidence="11">
    <location>
        <begin position="95"/>
        <end position="548"/>
    </location>
</feature>
<evidence type="ECO:0000256" key="8">
    <source>
        <dbReference type="ARBA" id="ARBA00023136"/>
    </source>
</evidence>
<evidence type="ECO:0000256" key="5">
    <source>
        <dbReference type="ARBA" id="ARBA00022692"/>
    </source>
</evidence>
<feature type="transmembrane region" description="Helical" evidence="10">
    <location>
        <begin position="98"/>
        <end position="117"/>
    </location>
</feature>
<dbReference type="PhylomeDB" id="A0A061ALK6"/>
<feature type="transmembrane region" description="Helical" evidence="10">
    <location>
        <begin position="419"/>
        <end position="437"/>
    </location>
</feature>
<keyword evidence="6" id="KW-0029">Amino-acid transport</keyword>
<keyword evidence="8 10" id="KW-0472">Membrane</keyword>
<comment type="similarity">
    <text evidence="2">Belongs to the amino acid-polyamine-organocation (APC) superfamily. YAT (TC 2.A.3.10) family.</text>
</comment>
<keyword evidence="3" id="KW-0813">Transport</keyword>
<evidence type="ECO:0000256" key="3">
    <source>
        <dbReference type="ARBA" id="ARBA00022448"/>
    </source>
</evidence>
<dbReference type="PANTHER" id="PTHR43341:SF1">
    <property type="entry name" value="GENERAL AMINO-ACID PERMEASE GAP1"/>
    <property type="match status" value="1"/>
</dbReference>
<dbReference type="NCBIfam" id="TIGR00913">
    <property type="entry name" value="2A0310"/>
    <property type="match status" value="1"/>
</dbReference>
<evidence type="ECO:0000256" key="9">
    <source>
        <dbReference type="SAM" id="MobiDB-lite"/>
    </source>
</evidence>
<feature type="transmembrane region" description="Helical" evidence="10">
    <location>
        <begin position="443"/>
        <end position="469"/>
    </location>
</feature>
<dbReference type="InterPro" id="IPR004762">
    <property type="entry name" value="Amino_acid_permease_fungi"/>
</dbReference>
<feature type="transmembrane region" description="Helical" evidence="10">
    <location>
        <begin position="234"/>
        <end position="257"/>
    </location>
</feature>
<keyword evidence="5 10" id="KW-0812">Transmembrane</keyword>
<evidence type="ECO:0000313" key="12">
    <source>
        <dbReference type="EMBL" id="CDR38430.1"/>
    </source>
</evidence>
<evidence type="ECO:0000256" key="4">
    <source>
        <dbReference type="ARBA" id="ARBA00022475"/>
    </source>
</evidence>
<name>A0A061ALK6_CYBFA</name>
<organism evidence="12">
    <name type="scientific">Cyberlindnera fabianii</name>
    <name type="common">Yeast</name>
    <name type="synonym">Hansenula fabianii</name>
    <dbReference type="NCBI Taxonomy" id="36022"/>
    <lineage>
        <taxon>Eukaryota</taxon>
        <taxon>Fungi</taxon>
        <taxon>Dikarya</taxon>
        <taxon>Ascomycota</taxon>
        <taxon>Saccharomycotina</taxon>
        <taxon>Saccharomycetes</taxon>
        <taxon>Phaffomycetales</taxon>
        <taxon>Phaffomycetaceae</taxon>
        <taxon>Cyberlindnera</taxon>
    </lineage>
</organism>
<protein>
    <submittedName>
        <fullName evidence="12">CYFA0S02e01596g1_1</fullName>
    </submittedName>
</protein>